<dbReference type="SMR" id="A0A345ANS8"/>
<sequence length="672" mass="75125">MSDQFSNPDGVAAAEARAVKNLVPPRDCLPHVWAEANIQIPLGNSAPGPIRFANAPPQIGMIDAIRIPGVRRISFQLAAQTGKTNVMNCIVGYGIDHDPRSMLFCTPTEGDMKVFLEGKLRPLLETCPSIKRKVAQQRGRDGPNNGRLIGFPGGYLFLVWAGSTRTLRGRSAPWAIADETDAFEDSKEGNPLQLLAQRTASFSDQALLIEASTPTVKGESNIEAAFLAGDQRRWWVPCPDCGEYQYFKWENVHWVGRQSINLTEWEKDVGAEHQPETAMYACECCGSLWDDGQRINAIRAGEWRAAKPFKDHASFHLPEMGSTFRRMRDIVNSYLDKIAVQDVRSFANVSLAETFEEHGDKADPSILMQRREVYAAQVPMGGVWLAAGIDAQIDRLEVQIVAFGVGEESWRIDYRVLWGDPLAPDVWMELEGVLSEEFQHESGAMLRIGGACIDTGGTNSYTQTAYDWLRGKSGRRIFGVKGVAGWGRPIVENPQRKQSGKNARKIDLFLVGVDEAKLILMRRLNAAAPGPGYIHFSEDADDEYFKQLTSEKLVTRYVKGFPKREWTKPDKARNEALDTFVYAYAALKILQPNLNRLAERLQTQVPREARPQLPRKPDETRELAPNPPANDNEPAEIPPNERQAPQQDNGRIFRSKRVLAAKKAGSTWATRW</sequence>
<dbReference type="InterPro" id="IPR046453">
    <property type="entry name" value="GpA_ATPase"/>
</dbReference>
<dbReference type="HAMAP" id="MF_04144">
    <property type="entry name" value="TERL_LAMBDA"/>
    <property type="match status" value="1"/>
</dbReference>
<dbReference type="InterPro" id="IPR027417">
    <property type="entry name" value="P-loop_NTPase"/>
</dbReference>
<keyword evidence="1" id="KW-0231">Viral genome packaging</keyword>
<dbReference type="EC" id="3.1.21.4" evidence="1"/>
<protein>
    <recommendedName>
        <fullName evidence="1">Terminase, large subunit</fullName>
    </recommendedName>
    <alternativeName>
        <fullName evidence="1">DNA-packaging protein</fullName>
    </alternativeName>
    <alternativeName>
        <fullName evidence="1">Large terminase protein</fullName>
    </alternativeName>
    <domain>
        <recommendedName>
            <fullName evidence="1">Endonuclease</fullName>
            <ecNumber evidence="1">3.1.21.4</ecNumber>
        </recommendedName>
    </domain>
    <domain>
        <recommendedName>
            <fullName evidence="1">ATPase</fullName>
            <ecNumber evidence="1">3.6.4.-</ecNumber>
        </recommendedName>
    </domain>
</protein>
<dbReference type="Gene3D" id="3.40.50.300">
    <property type="entry name" value="P-loop containing nucleotide triphosphate hydrolases"/>
    <property type="match status" value="1"/>
</dbReference>
<proteinExistence type="inferred from homology"/>
<feature type="active site" description="For ATPase activity" evidence="1">
    <location>
        <position position="179"/>
    </location>
</feature>
<keyword evidence="1" id="KW-0540">Nuclease</keyword>
<comment type="subunit">
    <text evidence="1">Interacts (via N-terminus) with the terminase small subunit (via C-terminus); the active complex is probably heterooligomeric. Interacts (via C-terminus) with the portal protein; this interaction allows the packaging of viral DNA.</text>
</comment>
<comment type="cofactor">
    <cofactor evidence="1">
        <name>Mg(2+)</name>
        <dbReference type="ChEBI" id="CHEBI:18420"/>
    </cofactor>
</comment>
<feature type="short sequence motif" description="Walker A motif" evidence="1">
    <location>
        <begin position="77"/>
        <end position="84"/>
    </location>
</feature>
<evidence type="ECO:0000313" key="6">
    <source>
        <dbReference type="Proteomes" id="UP000256012"/>
    </source>
</evidence>
<dbReference type="GO" id="GO:0009036">
    <property type="term" value="F:type II site-specific deoxyribonuclease activity"/>
    <property type="evidence" value="ECO:0007669"/>
    <property type="project" value="UniProtKB-UniRule"/>
</dbReference>
<comment type="domain">
    <text evidence="1">The N-terminus is involved in the formation of the heterotrimer with the small subunit. The N-terminus part contains the translocase activity involved in DNA packaging. At the N-terminus, there is a high affinity ATPase center that is probably needed for the packaging activity. The Walker A motif of the ATPase center is responsible for interacting with the ATP phosphate and the Q motif governs force generation and the interaction with DNA. The C-terminus contains the site specific endonuclease (cos-cleavage) and strand separation activities required for genome maturation. A second ATPase catalytic site regulates the genome maturation. The C-terminus very end is involved in binding to the procapsid. Contains a basic leucine zipper (bZIP) that may be involved in the formation of the terminase.</text>
</comment>
<feature type="region of interest" description="Disordered" evidence="2">
    <location>
        <begin position="602"/>
        <end position="654"/>
    </location>
</feature>
<evidence type="ECO:0000313" key="5">
    <source>
        <dbReference type="EMBL" id="AXF38217.1"/>
    </source>
</evidence>
<dbReference type="GO" id="GO:0030430">
    <property type="term" value="C:host cell cytoplasm"/>
    <property type="evidence" value="ECO:0007669"/>
    <property type="project" value="UniProtKB-SubCell"/>
</dbReference>
<dbReference type="KEGG" id="vg:63642348"/>
<dbReference type="Pfam" id="PF20454">
    <property type="entry name" value="GpA_nuclease"/>
    <property type="match status" value="1"/>
</dbReference>
<dbReference type="Proteomes" id="UP000256012">
    <property type="component" value="Segment"/>
</dbReference>
<keyword evidence="1" id="KW-0479">Metal-binding</keyword>
<comment type="caution">
    <text evidence="1">Lacks conserved residue(s) required for the propagation of feature annotation.</text>
</comment>
<keyword evidence="1" id="KW-1035">Host cytoplasm</keyword>
<accession>A0A345ANS8</accession>
<keyword evidence="1" id="KW-0255">Endonuclease</keyword>
<dbReference type="EMBL" id="MH252365">
    <property type="protein sequence ID" value="AXF38217.1"/>
    <property type="molecule type" value="Genomic_DNA"/>
</dbReference>
<dbReference type="GO" id="GO:0046872">
    <property type="term" value="F:metal ion binding"/>
    <property type="evidence" value="ECO:0007669"/>
    <property type="project" value="UniProtKB-UniRule"/>
</dbReference>
<comment type="catalytic activity">
    <reaction evidence="1">
        <text>Endonucleolytic cleavage of DNA to give specific double-stranded fragments with terminal 5'-phosphates.</text>
        <dbReference type="EC" id="3.1.21.4"/>
    </reaction>
</comment>
<feature type="compositionally biased region" description="Basic and acidic residues" evidence="2">
    <location>
        <begin position="607"/>
        <end position="622"/>
    </location>
</feature>
<evidence type="ECO:0000256" key="2">
    <source>
        <dbReference type="SAM" id="MobiDB-lite"/>
    </source>
</evidence>
<dbReference type="GeneID" id="63642348"/>
<dbReference type="InterPro" id="IPR008866">
    <property type="entry name" value="Phage_lambda_GpA-like"/>
</dbReference>
<evidence type="ECO:0000256" key="1">
    <source>
        <dbReference type="HAMAP-Rule" id="MF_04144"/>
    </source>
</evidence>
<comment type="subcellular location">
    <subcellularLocation>
        <location evidence="1">Host cytoplasm</location>
    </subcellularLocation>
    <text evidence="1">The terminase lies at a unique vertex of the procapsid during viral DNA packaging.</text>
</comment>
<keyword evidence="1" id="KW-0547">Nucleotide-binding</keyword>
<evidence type="ECO:0000259" key="4">
    <source>
        <dbReference type="Pfam" id="PF20454"/>
    </source>
</evidence>
<comment type="similarity">
    <text evidence="1">Belongs to the lambdavirus large terminase family.</text>
</comment>
<dbReference type="GO" id="GO:0016887">
    <property type="term" value="F:ATP hydrolysis activity"/>
    <property type="evidence" value="ECO:0007669"/>
    <property type="project" value="UniProtKB-UniRule"/>
</dbReference>
<reference evidence="5 6" key="1">
    <citation type="submission" date="2018-04" db="EMBL/GenBank/DDBJ databases">
        <title>Complete genome of bacteriophage phiRSP, lytic for Ralstonia solanacearum.</title>
        <authorList>
            <person name="Hernandez-Romano J."/>
            <person name="Serrano-Plancarte R."/>
            <person name="Hernandez-Silva I.E."/>
            <person name="Perez-de-la-Rosa J.D."/>
        </authorList>
    </citation>
    <scope>NUCLEOTIDE SEQUENCE [LARGE SCALE GENOMIC DNA]</scope>
</reference>
<feature type="domain" description="Terminase large subunit GpA endonuclease" evidence="4">
    <location>
        <begin position="312"/>
        <end position="593"/>
    </location>
</feature>
<evidence type="ECO:0000259" key="3">
    <source>
        <dbReference type="Pfam" id="PF05876"/>
    </source>
</evidence>
<feature type="binding site" evidence="1">
    <location>
        <position position="390"/>
    </location>
    <ligand>
        <name>Mg(2+)</name>
        <dbReference type="ChEBI" id="CHEBI:18420"/>
        <note>catalytic; for nuclease activity</note>
    </ligand>
</feature>
<organism evidence="5 6">
    <name type="scientific">Ralstonia phage phiRSP</name>
    <dbReference type="NCBI Taxonomy" id="2201420"/>
    <lineage>
        <taxon>Viruses</taxon>
        <taxon>Duplodnaviria</taxon>
        <taxon>Heunggongvirae</taxon>
        <taxon>Uroviricota</taxon>
        <taxon>Caudoviricetes</taxon>
        <taxon>Coatlandelriovirus</taxon>
        <taxon>Coatlandelriovirus RSP</taxon>
    </lineage>
</organism>
<keyword evidence="6" id="KW-1185">Reference proteome</keyword>
<dbReference type="EC" id="3.6.4.-" evidence="1"/>
<name>A0A345ANS8_9CAUD</name>
<keyword evidence="1" id="KW-0378">Hydrolase</keyword>
<keyword evidence="1" id="KW-1188">Viral release from host cell</keyword>
<dbReference type="RefSeq" id="YP_010037884.1">
    <property type="nucleotide sequence ID" value="NC_054146.1"/>
</dbReference>
<dbReference type="InterPro" id="IPR046454">
    <property type="entry name" value="GpA_endonuclease"/>
</dbReference>
<feature type="domain" description="Phage terminase large subunit GpA ATPase" evidence="3">
    <location>
        <begin position="45"/>
        <end position="303"/>
    </location>
</feature>
<dbReference type="GO" id="GO:0005524">
    <property type="term" value="F:ATP binding"/>
    <property type="evidence" value="ECO:0007669"/>
    <property type="project" value="UniProtKB-UniRule"/>
</dbReference>
<comment type="function">
    <text evidence="1">The terminase large subunit acts as an ATP driven molecular motor necessary for viral DNA translocation into empty capsids and as an endonuclease that cuts the viral genome from the concetamer to initiate and to end the packaging reaction. The terminase lies at a unique vertex of the procapsid and is composed of two subunits, a small terminase subunit involved in viral DNA recognition, and a large terminase subunit possessing endonucleolytic and ATPase activities (DNA maturation and packaging). The endonuclease activity cleaves the viral DNA generating 5'overhangs. The strand separation activity separates the cohesive ends generating the single-stranded 'sticky' ends of the mature genome. The DNA-terminase complex binds to the portal of the procapsid thereby activating the translocase activity of the terminase. The terminase packages the viral DNA into the procapsid until the next concatemer reaches the complex. The downstream site is then cut generating the mature right end of the genome, the heterotrimer undocks from the DNA-filled head and remains bound to the left end of concatemer's next genome.</text>
</comment>
<keyword evidence="1" id="KW-0460">Magnesium</keyword>
<dbReference type="GO" id="GO:0019073">
    <property type="term" value="P:viral DNA genome packaging"/>
    <property type="evidence" value="ECO:0007669"/>
    <property type="project" value="UniProtKB-UniRule"/>
</dbReference>
<dbReference type="GO" id="GO:0098009">
    <property type="term" value="C:viral terminase, large subunit"/>
    <property type="evidence" value="ECO:0007669"/>
    <property type="project" value="UniProtKB-UniRule"/>
</dbReference>
<dbReference type="Pfam" id="PF05876">
    <property type="entry name" value="GpA_ATPase"/>
    <property type="match status" value="1"/>
</dbReference>
<feature type="short sequence motif" description="Walker B motif" evidence="1">
    <location>
        <begin position="174"/>
        <end position="179"/>
    </location>
</feature>
<keyword evidence="1" id="KW-0067">ATP-binding</keyword>